<comment type="caution">
    <text evidence="4">The sequence shown here is derived from an EMBL/GenBank/DDBJ whole genome shotgun (WGS) entry which is preliminary data.</text>
</comment>
<evidence type="ECO:0000313" key="5">
    <source>
        <dbReference type="Proteomes" id="UP000014127"/>
    </source>
</evidence>
<reference evidence="4 5" key="1">
    <citation type="submission" date="2013-03" db="EMBL/GenBank/DDBJ databases">
        <title>The Genome Sequence of Enterococcus dispar ATCC_51266 (Illumina only assembly).</title>
        <authorList>
            <consortium name="The Broad Institute Genomics Platform"/>
            <consortium name="The Broad Institute Genome Sequencing Center for Infectious Disease"/>
            <person name="Earl A."/>
            <person name="Russ C."/>
            <person name="Gilmore M."/>
            <person name="Surin D."/>
            <person name="Walker B."/>
            <person name="Young S."/>
            <person name="Zeng Q."/>
            <person name="Gargeya S."/>
            <person name="Fitzgerald M."/>
            <person name="Haas B."/>
            <person name="Abouelleil A."/>
            <person name="Allen A.W."/>
            <person name="Alvarado L."/>
            <person name="Arachchi H.M."/>
            <person name="Berlin A.M."/>
            <person name="Chapman S.B."/>
            <person name="Gainer-Dewar J."/>
            <person name="Goldberg J."/>
            <person name="Griggs A."/>
            <person name="Gujja S."/>
            <person name="Hansen M."/>
            <person name="Howarth C."/>
            <person name="Imamovic A."/>
            <person name="Ireland A."/>
            <person name="Larimer J."/>
            <person name="McCowan C."/>
            <person name="Murphy C."/>
            <person name="Pearson M."/>
            <person name="Poon T.W."/>
            <person name="Priest M."/>
            <person name="Roberts A."/>
            <person name="Saif S."/>
            <person name="Shea T."/>
            <person name="Sisk P."/>
            <person name="Sykes S."/>
            <person name="Wortman J."/>
            <person name="Nusbaum C."/>
            <person name="Birren B."/>
        </authorList>
    </citation>
    <scope>NUCLEOTIDE SEQUENCE [LARGE SCALE GENOMIC DNA]</scope>
    <source>
        <strain evidence="4 5">ATCC 51266</strain>
    </source>
</reference>
<protein>
    <recommendedName>
        <fullName evidence="3">SpaA-like prealbumin fold domain-containing protein</fullName>
    </recommendedName>
</protein>
<feature type="transmembrane region" description="Helical" evidence="2">
    <location>
        <begin position="1488"/>
        <end position="1508"/>
    </location>
</feature>
<evidence type="ECO:0000259" key="3">
    <source>
        <dbReference type="Pfam" id="PF17802"/>
    </source>
</evidence>
<dbReference type="HOGENOM" id="CLU_247987_0_0_9"/>
<sequence>MKLKNKKIVLILCISLLFPFLEALVGSSFTWRPKATDEKNYLIKKDFLTIDYTVEVHGEDSLLWSFHYEKNTPLAATQLQAQFWDENGIKELNGENFATKDGWLKETSAAFGNNQSKGTLKAVTAKDSVPQFQFDLIQESQVVDYQLSADEKVHDLKNPHVTKNTTPSEKQVTKEHTKATAADPLVITLPNDLTGWPINQVVVKTKQGNEAWQSHDPANPPYIFSDTSVQLEYTYDLDLFFETPAGQKVKEEIEANEERQRYFVFSFEISGDIYLEKNITENLTIAGEKRGEFTIVKNGGADGKNHLWTVTLNNENWDKENVRGEMNLSSTITVEEVTETIDIMVSKEADIHDKIQIKPVKNEYSLQKSVTKEPNKVSFEKENYHLVEWEIAVTPGRDKNNPTQYVPIKDLRITDEDISTLYPTSVNKAAGFYLPQGELAEGIAQHPDYQLFKIFLELDGKEKELIEGKDYKLSYDKSNDSKFSLSFYNWAAGIDTQITGPLKIQYTAVLKDDHPSLLTNQVQSNIAGSNKLEANAATEYYHDDLKKTSVGKGNGIIEWTVVYHRKTEERIDFSDVISAGEIDFNSLKILAEINKGQQIFPEITSTPDQYRNTILLKEKESQRFTLEVAETLPKGRYMISYQSKHDDANGQTLVTNTIEGGNLKASTNGVTSLAVEKKVIRQNLFNEQVESNFDDKTILWSASITTVPNAGEILINDAAIGKRDATFYKNGLFYYWNKAALLKSGEVLVSGKKFNEGINQAYLKEKGIIVAYEENGEFVEIQPEEITIDNGKIIDENGKKVFDSESGVALVSKDLSWSEKGAGFSLKIDEKYSGKKIWLAIASKYGGEAGIVPQQPIANYFYNTIEAIQANFEGSSRANTSWTNNAHISASIRKRGTMDLEENRVDWEILANTRGYEIKAGDEISDHMNVWKFEDNSTSLIQTMTIADLANIRVHQLKIEDDGQKNSTTDWFHDYTETLLTKSSDYEIIPLQNSNGKWHEIAADQQTSDLVIRGFTVRFKKDMGYSAFKVSFSSRLNPEVMAAENGNKNQILNTAALITQTGTETTANTVTYQKGGNGIYKSAGDFDTETTQLPWQVVVNPEGAHLYDLIIEDISTDQVIIPGEIKLYYANLEYVQISDKVWEAKIEKKGEVEAEVYQLACNENGFKIEFAKDFAVTTPLIIEYSGKPKKADQSYIENKIKMNWAGKYSNSDTKKVEIRNISASGTISGEARMLTIKKHSQSDKEVLAGAKFVLEKQTNGSWQTVNEKQAQAGTSTSGLLTFTGLKSGNYRMKEIVAPAGYELFSEYVYFKLNDKKPEVTDENEKVNETLQKMYSFTESDNQLNLTLNVANEKQPSLEFNAYKVLKGMKGAATFDFILKEKATKEVIAYGEVNIKENQTTSEIVFYTSAKKDVPIKNWRQYLLVGKTYSLEEVSLPKNVTVTYYNTLTNTQTNEFTVEKKAQTLQFRVTNTFEKGFMPATGGQGTRTFIIVALILSLSGICLGGYYGWRNFRQKK</sequence>
<evidence type="ECO:0000313" key="4">
    <source>
        <dbReference type="EMBL" id="EOT40857.1"/>
    </source>
</evidence>
<dbReference type="RefSeq" id="WP_016172938.1">
    <property type="nucleotide sequence ID" value="NZ_ASWK01000001.1"/>
</dbReference>
<evidence type="ECO:0000256" key="2">
    <source>
        <dbReference type="SAM" id="Phobius"/>
    </source>
</evidence>
<feature type="region of interest" description="Disordered" evidence="1">
    <location>
        <begin position="158"/>
        <end position="177"/>
    </location>
</feature>
<keyword evidence="2" id="KW-0472">Membrane</keyword>
<feature type="compositionally biased region" description="Polar residues" evidence="1">
    <location>
        <begin position="161"/>
        <end position="170"/>
    </location>
</feature>
<dbReference type="Pfam" id="PF17802">
    <property type="entry name" value="SpaA"/>
    <property type="match status" value="1"/>
</dbReference>
<name>S0K8C3_9ENTE</name>
<keyword evidence="5" id="KW-1185">Reference proteome</keyword>
<dbReference type="InterPro" id="IPR008966">
    <property type="entry name" value="Adhesion_dom_sf"/>
</dbReference>
<evidence type="ECO:0000256" key="1">
    <source>
        <dbReference type="SAM" id="MobiDB-lite"/>
    </source>
</evidence>
<dbReference type="Proteomes" id="UP000014127">
    <property type="component" value="Unassembled WGS sequence"/>
</dbReference>
<dbReference type="Gene3D" id="2.60.40.740">
    <property type="match status" value="1"/>
</dbReference>
<dbReference type="STRING" id="44009.RV01_GL000894"/>
<feature type="domain" description="SpaA-like prealbumin fold" evidence="3">
    <location>
        <begin position="1234"/>
        <end position="1324"/>
    </location>
</feature>
<gene>
    <name evidence="4" type="ORF">OMK_01773</name>
</gene>
<proteinExistence type="predicted"/>
<dbReference type="PATRIC" id="fig|1139219.3.peg.1734"/>
<dbReference type="InterPro" id="IPR013783">
    <property type="entry name" value="Ig-like_fold"/>
</dbReference>
<organism evidence="4 5">
    <name type="scientific">Enterococcus dispar ATCC 51266</name>
    <dbReference type="NCBI Taxonomy" id="1139219"/>
    <lineage>
        <taxon>Bacteria</taxon>
        <taxon>Bacillati</taxon>
        <taxon>Bacillota</taxon>
        <taxon>Bacilli</taxon>
        <taxon>Lactobacillales</taxon>
        <taxon>Enterococcaceae</taxon>
        <taxon>Enterococcus</taxon>
    </lineage>
</organism>
<dbReference type="EMBL" id="AHYR01000006">
    <property type="protein sequence ID" value="EOT40857.1"/>
    <property type="molecule type" value="Genomic_DNA"/>
</dbReference>
<accession>S0K8C3</accession>
<keyword evidence="2" id="KW-0812">Transmembrane</keyword>
<keyword evidence="2" id="KW-1133">Transmembrane helix</keyword>
<dbReference type="OrthoDB" id="2056845at2"/>
<dbReference type="InterPro" id="IPR041033">
    <property type="entry name" value="SpaA_PFL_dom_1"/>
</dbReference>
<dbReference type="Gene3D" id="2.60.40.10">
    <property type="entry name" value="Immunoglobulins"/>
    <property type="match status" value="1"/>
</dbReference>
<dbReference type="SUPFAM" id="SSF49401">
    <property type="entry name" value="Bacterial adhesins"/>
    <property type="match status" value="1"/>
</dbReference>